<dbReference type="EMBL" id="UINC01097865">
    <property type="protein sequence ID" value="SVC55929.1"/>
    <property type="molecule type" value="Genomic_DNA"/>
</dbReference>
<reference evidence="1" key="1">
    <citation type="submission" date="2018-05" db="EMBL/GenBank/DDBJ databases">
        <authorList>
            <person name="Lanie J.A."/>
            <person name="Ng W.-L."/>
            <person name="Kazmierczak K.M."/>
            <person name="Andrzejewski T.M."/>
            <person name="Davidsen T.M."/>
            <person name="Wayne K.J."/>
            <person name="Tettelin H."/>
            <person name="Glass J.I."/>
            <person name="Rusch D."/>
            <person name="Podicherti R."/>
            <person name="Tsui H.-C.T."/>
            <person name="Winkler M.E."/>
        </authorList>
    </citation>
    <scope>NUCLEOTIDE SEQUENCE</scope>
</reference>
<proteinExistence type="predicted"/>
<sequence>MMSDIFALSNQILKTDIPKYRIDRKEPDVKIQSSSRESCSVVYPMNMDNYTWFTLVDSSANGYGMVSSVTHPIDVNEEGKWLLAYRQYVGSNDTHGQIGAAYSINGENWQTKYNINYYGYPPWDQAHGQGSYPNAVSTSDFPYAFWSENTNQTAGYGG</sequence>
<feature type="non-terminal residue" evidence="1">
    <location>
        <position position="158"/>
    </location>
</feature>
<evidence type="ECO:0000313" key="1">
    <source>
        <dbReference type="EMBL" id="SVC55929.1"/>
    </source>
</evidence>
<protein>
    <submittedName>
        <fullName evidence="1">Uncharacterized protein</fullName>
    </submittedName>
</protein>
<gene>
    <name evidence="1" type="ORF">METZ01_LOCUS308783</name>
</gene>
<organism evidence="1">
    <name type="scientific">marine metagenome</name>
    <dbReference type="NCBI Taxonomy" id="408172"/>
    <lineage>
        <taxon>unclassified sequences</taxon>
        <taxon>metagenomes</taxon>
        <taxon>ecological metagenomes</taxon>
    </lineage>
</organism>
<dbReference type="AlphaFoldDB" id="A0A382N428"/>
<accession>A0A382N428</accession>
<name>A0A382N428_9ZZZZ</name>